<dbReference type="EMBL" id="JOJR01000906">
    <property type="protein sequence ID" value="RCN33528.1"/>
    <property type="molecule type" value="Genomic_DNA"/>
</dbReference>
<accession>A0A368FPS1</accession>
<protein>
    <submittedName>
        <fullName evidence="2">Uncharacterized protein</fullName>
    </submittedName>
</protein>
<comment type="caution">
    <text evidence="2">The sequence shown here is derived from an EMBL/GenBank/DDBJ whole genome shotgun (WGS) entry which is preliminary data.</text>
</comment>
<evidence type="ECO:0000256" key="1">
    <source>
        <dbReference type="SAM" id="Phobius"/>
    </source>
</evidence>
<feature type="transmembrane region" description="Helical" evidence="1">
    <location>
        <begin position="21"/>
        <end position="42"/>
    </location>
</feature>
<evidence type="ECO:0000313" key="2">
    <source>
        <dbReference type="EMBL" id="RCN33528.1"/>
    </source>
</evidence>
<reference evidence="2 3" key="1">
    <citation type="submission" date="2014-10" db="EMBL/GenBank/DDBJ databases">
        <title>Draft genome of the hookworm Ancylostoma caninum.</title>
        <authorList>
            <person name="Mitreva M."/>
        </authorList>
    </citation>
    <scope>NUCLEOTIDE SEQUENCE [LARGE SCALE GENOMIC DNA]</scope>
    <source>
        <strain evidence="2 3">Baltimore</strain>
    </source>
</reference>
<name>A0A368FPS1_ANCCA</name>
<sequence>MKWRLSRMLLLLLLPPAQVVLRLYLMLQLLFLLLQSLVWSALHLRKLEGLLWANRLINVQLTRLKNGLLECLPLS</sequence>
<organism evidence="2 3">
    <name type="scientific">Ancylostoma caninum</name>
    <name type="common">Dog hookworm</name>
    <dbReference type="NCBI Taxonomy" id="29170"/>
    <lineage>
        <taxon>Eukaryota</taxon>
        <taxon>Metazoa</taxon>
        <taxon>Ecdysozoa</taxon>
        <taxon>Nematoda</taxon>
        <taxon>Chromadorea</taxon>
        <taxon>Rhabditida</taxon>
        <taxon>Rhabditina</taxon>
        <taxon>Rhabditomorpha</taxon>
        <taxon>Strongyloidea</taxon>
        <taxon>Ancylostomatidae</taxon>
        <taxon>Ancylostomatinae</taxon>
        <taxon>Ancylostoma</taxon>
    </lineage>
</organism>
<gene>
    <name evidence="2" type="ORF">ANCCAN_20649</name>
</gene>
<evidence type="ECO:0000313" key="3">
    <source>
        <dbReference type="Proteomes" id="UP000252519"/>
    </source>
</evidence>
<keyword evidence="1" id="KW-0472">Membrane</keyword>
<keyword evidence="1" id="KW-0812">Transmembrane</keyword>
<dbReference type="Proteomes" id="UP000252519">
    <property type="component" value="Unassembled WGS sequence"/>
</dbReference>
<dbReference type="AlphaFoldDB" id="A0A368FPS1"/>
<proteinExistence type="predicted"/>
<keyword evidence="3" id="KW-1185">Reference proteome</keyword>
<keyword evidence="1" id="KW-1133">Transmembrane helix</keyword>